<dbReference type="GO" id="GO:0006396">
    <property type="term" value="P:RNA processing"/>
    <property type="evidence" value="ECO:0007669"/>
    <property type="project" value="InterPro"/>
</dbReference>
<dbReference type="Proteomes" id="UP000824151">
    <property type="component" value="Unassembled WGS sequence"/>
</dbReference>
<organism evidence="4 5">
    <name type="scientific">Candidatus Nesterenkonia stercoripullorum</name>
    <dbReference type="NCBI Taxonomy" id="2838701"/>
    <lineage>
        <taxon>Bacteria</taxon>
        <taxon>Bacillati</taxon>
        <taxon>Actinomycetota</taxon>
        <taxon>Actinomycetes</taxon>
        <taxon>Micrococcales</taxon>
        <taxon>Micrococcaceae</taxon>
        <taxon>Nesterenkonia</taxon>
    </lineage>
</organism>
<evidence type="ECO:0000313" key="5">
    <source>
        <dbReference type="Proteomes" id="UP000824151"/>
    </source>
</evidence>
<dbReference type="SUPFAM" id="SSF55315">
    <property type="entry name" value="L30e-like"/>
    <property type="match status" value="1"/>
</dbReference>
<dbReference type="Pfam" id="PF00588">
    <property type="entry name" value="SpoU_methylase"/>
    <property type="match status" value="1"/>
</dbReference>
<dbReference type="GO" id="GO:0008173">
    <property type="term" value="F:RNA methyltransferase activity"/>
    <property type="evidence" value="ECO:0007669"/>
    <property type="project" value="InterPro"/>
</dbReference>
<proteinExistence type="predicted"/>
<dbReference type="AlphaFoldDB" id="A0A9D1S181"/>
<gene>
    <name evidence="4" type="ORF">H9871_05445</name>
</gene>
<dbReference type="InterPro" id="IPR029064">
    <property type="entry name" value="Ribosomal_eL30-like_sf"/>
</dbReference>
<dbReference type="Gene3D" id="3.40.1280.10">
    <property type="match status" value="1"/>
</dbReference>
<protein>
    <submittedName>
        <fullName evidence="4">RNA methyltransferase</fullName>
    </submittedName>
</protein>
<dbReference type="InterPro" id="IPR029028">
    <property type="entry name" value="Alpha/beta_knot_MTases"/>
</dbReference>
<dbReference type="EMBL" id="DXGD01000197">
    <property type="protein sequence ID" value="HIW99569.1"/>
    <property type="molecule type" value="Genomic_DNA"/>
</dbReference>
<dbReference type="InterPro" id="IPR001537">
    <property type="entry name" value="SpoU_MeTrfase"/>
</dbReference>
<dbReference type="InterPro" id="IPR029026">
    <property type="entry name" value="tRNA_m1G_MTases_N"/>
</dbReference>
<sequence length="306" mass="31378">MLSSERPVERLTNPRADRVRKVASLAGRSARQRTGLFLAEGPQSVAEALRLWLSPDGAAAAAALPMLDALYYAPELLEEGSELAELISLALAAQPQAGEANQAPSRIFVREASPEVLGTMGDSVTSQGVLAVCRIPAQFSAESSPDVRGGALSLALCRVQDPGNVGTMVRTADAAGAASVVVTTGTADPFSPKAVRAAAGSHFHIPVVPLRGAAEAAAAARAEGMQVLAADGHADMLLSQVQTLQEPTLWLLGNEAQGLDDAERAAADAVVAIPRYGAAESLNVAVAGAVCLYASAMAAHSPRSRS</sequence>
<keyword evidence="2" id="KW-0808">Transferase</keyword>
<evidence type="ECO:0000256" key="1">
    <source>
        <dbReference type="ARBA" id="ARBA00022603"/>
    </source>
</evidence>
<name>A0A9D1S181_9MICC</name>
<dbReference type="SUPFAM" id="SSF75217">
    <property type="entry name" value="alpha/beta knot"/>
    <property type="match status" value="1"/>
</dbReference>
<keyword evidence="1 4" id="KW-0489">Methyltransferase</keyword>
<reference evidence="4" key="1">
    <citation type="journal article" date="2021" name="PeerJ">
        <title>Extensive microbial diversity within the chicken gut microbiome revealed by metagenomics and culture.</title>
        <authorList>
            <person name="Gilroy R."/>
            <person name="Ravi A."/>
            <person name="Getino M."/>
            <person name="Pursley I."/>
            <person name="Horton D.L."/>
            <person name="Alikhan N.F."/>
            <person name="Baker D."/>
            <person name="Gharbi K."/>
            <person name="Hall N."/>
            <person name="Watson M."/>
            <person name="Adriaenssens E.M."/>
            <person name="Foster-Nyarko E."/>
            <person name="Jarju S."/>
            <person name="Secka A."/>
            <person name="Antonio M."/>
            <person name="Oren A."/>
            <person name="Chaudhuri R.R."/>
            <person name="La Ragione R."/>
            <person name="Hildebrand F."/>
            <person name="Pallen M.J."/>
        </authorList>
    </citation>
    <scope>NUCLEOTIDE SEQUENCE</scope>
    <source>
        <strain evidence="4">ChiHejej3B27-3195</strain>
    </source>
</reference>
<dbReference type="PANTHER" id="PTHR43191">
    <property type="entry name" value="RRNA METHYLTRANSFERASE 3"/>
    <property type="match status" value="1"/>
</dbReference>
<dbReference type="InterPro" id="IPR051259">
    <property type="entry name" value="rRNA_Methyltransferase"/>
</dbReference>
<evidence type="ECO:0000256" key="2">
    <source>
        <dbReference type="ARBA" id="ARBA00022679"/>
    </source>
</evidence>
<reference evidence="4" key="2">
    <citation type="submission" date="2021-04" db="EMBL/GenBank/DDBJ databases">
        <authorList>
            <person name="Gilroy R."/>
        </authorList>
    </citation>
    <scope>NUCLEOTIDE SEQUENCE</scope>
    <source>
        <strain evidence="4">ChiHejej3B27-3195</strain>
    </source>
</reference>
<evidence type="ECO:0000313" key="4">
    <source>
        <dbReference type="EMBL" id="HIW99569.1"/>
    </source>
</evidence>
<dbReference type="GO" id="GO:0003723">
    <property type="term" value="F:RNA binding"/>
    <property type="evidence" value="ECO:0007669"/>
    <property type="project" value="InterPro"/>
</dbReference>
<comment type="caution">
    <text evidence="4">The sequence shown here is derived from an EMBL/GenBank/DDBJ whole genome shotgun (WGS) entry which is preliminary data.</text>
</comment>
<dbReference type="Gene3D" id="3.30.1330.30">
    <property type="match status" value="1"/>
</dbReference>
<feature type="domain" description="tRNA/rRNA methyltransferase SpoU type" evidence="3">
    <location>
        <begin position="152"/>
        <end position="293"/>
    </location>
</feature>
<dbReference type="PANTHER" id="PTHR43191:SF2">
    <property type="entry name" value="RRNA METHYLTRANSFERASE 3, MITOCHONDRIAL"/>
    <property type="match status" value="1"/>
</dbReference>
<evidence type="ECO:0000259" key="3">
    <source>
        <dbReference type="Pfam" id="PF00588"/>
    </source>
</evidence>
<dbReference type="CDD" id="cd18095">
    <property type="entry name" value="SpoU-like_rRNA-MTase"/>
    <property type="match status" value="1"/>
</dbReference>
<dbReference type="GO" id="GO:0032259">
    <property type="term" value="P:methylation"/>
    <property type="evidence" value="ECO:0007669"/>
    <property type="project" value="UniProtKB-KW"/>
</dbReference>
<accession>A0A9D1S181</accession>